<comment type="caution">
    <text evidence="1">The sequence shown here is derived from an EMBL/GenBank/DDBJ whole genome shotgun (WGS) entry which is preliminary data.</text>
</comment>
<dbReference type="GO" id="GO:0016788">
    <property type="term" value="F:hydrolase activity, acting on ester bonds"/>
    <property type="evidence" value="ECO:0007669"/>
    <property type="project" value="InterPro"/>
</dbReference>
<accession>J9D235</accession>
<gene>
    <name evidence="1" type="ORF">EVA_05224</name>
</gene>
<dbReference type="SUPFAM" id="SSF51556">
    <property type="entry name" value="Metallo-dependent hydrolases"/>
    <property type="match status" value="1"/>
</dbReference>
<dbReference type="PANTHER" id="PTHR46124">
    <property type="entry name" value="D-AMINOACYL-TRNA DEACYLASE"/>
    <property type="match status" value="1"/>
</dbReference>
<sequence>MEDFDFHTHNLKALPGRAIVNLPQEALLYPETFPLVEGASYSAGVHPWWINSDWQTLWKGVELWAVHPQVVALGECGLDLLHDGDWMVQEMVFLRHLILAEELHLPVTIHCVRAFDRLLRLRKTVRPQMKWTVHGFRGKPQLARQLLEAGFDLSFGARRNEDSWAITPPERRHWESDDDF</sequence>
<reference evidence="1" key="1">
    <citation type="journal article" date="2012" name="PLoS ONE">
        <title>Gene sets for utilization of primary and secondary nutrition supplies in the distal gut of endangered iberian lynx.</title>
        <authorList>
            <person name="Alcaide M."/>
            <person name="Messina E."/>
            <person name="Richter M."/>
            <person name="Bargiela R."/>
            <person name="Peplies J."/>
            <person name="Huws S.A."/>
            <person name="Newbold C.J."/>
            <person name="Golyshin P.N."/>
            <person name="Simon M.A."/>
            <person name="Lopez G."/>
            <person name="Yakimov M.M."/>
            <person name="Ferrer M."/>
        </authorList>
    </citation>
    <scope>NUCLEOTIDE SEQUENCE</scope>
</reference>
<dbReference type="Pfam" id="PF01026">
    <property type="entry name" value="TatD_DNase"/>
    <property type="match status" value="1"/>
</dbReference>
<dbReference type="EMBL" id="AMCI01001094">
    <property type="protein sequence ID" value="EJX06666.1"/>
    <property type="molecule type" value="Genomic_DNA"/>
</dbReference>
<name>J9D235_9ZZZZ</name>
<organism evidence="1">
    <name type="scientific">gut metagenome</name>
    <dbReference type="NCBI Taxonomy" id="749906"/>
    <lineage>
        <taxon>unclassified sequences</taxon>
        <taxon>metagenomes</taxon>
        <taxon>organismal metagenomes</taxon>
    </lineage>
</organism>
<dbReference type="GO" id="GO:0005829">
    <property type="term" value="C:cytosol"/>
    <property type="evidence" value="ECO:0007669"/>
    <property type="project" value="TreeGrafter"/>
</dbReference>
<dbReference type="InterPro" id="IPR032466">
    <property type="entry name" value="Metal_Hydrolase"/>
</dbReference>
<dbReference type="InterPro" id="IPR001130">
    <property type="entry name" value="TatD-like"/>
</dbReference>
<dbReference type="PANTHER" id="PTHR46124:SF3">
    <property type="entry name" value="HYDROLASE"/>
    <property type="match status" value="1"/>
</dbReference>
<dbReference type="Gene3D" id="3.20.20.140">
    <property type="entry name" value="Metal-dependent hydrolases"/>
    <property type="match status" value="1"/>
</dbReference>
<dbReference type="AlphaFoldDB" id="J9D235"/>
<evidence type="ECO:0000313" key="1">
    <source>
        <dbReference type="EMBL" id="EJX06666.1"/>
    </source>
</evidence>
<proteinExistence type="predicted"/>
<protein>
    <submittedName>
        <fullName evidence="1">TatD family protein</fullName>
    </submittedName>
</protein>